<accession>A0A0E9WKC4</accession>
<organism evidence="1">
    <name type="scientific">Anguilla anguilla</name>
    <name type="common">European freshwater eel</name>
    <name type="synonym">Muraena anguilla</name>
    <dbReference type="NCBI Taxonomy" id="7936"/>
    <lineage>
        <taxon>Eukaryota</taxon>
        <taxon>Metazoa</taxon>
        <taxon>Chordata</taxon>
        <taxon>Craniata</taxon>
        <taxon>Vertebrata</taxon>
        <taxon>Euteleostomi</taxon>
        <taxon>Actinopterygii</taxon>
        <taxon>Neopterygii</taxon>
        <taxon>Teleostei</taxon>
        <taxon>Anguilliformes</taxon>
        <taxon>Anguillidae</taxon>
        <taxon>Anguilla</taxon>
    </lineage>
</organism>
<sequence>MNIKRFISFPSLISAHSWTESITIITNKHQFG</sequence>
<reference evidence="1" key="2">
    <citation type="journal article" date="2015" name="Fish Shellfish Immunol.">
        <title>Early steps in the European eel (Anguilla anguilla)-Vibrio vulnificus interaction in the gills: Role of the RtxA13 toxin.</title>
        <authorList>
            <person name="Callol A."/>
            <person name="Pajuelo D."/>
            <person name="Ebbesson L."/>
            <person name="Teles M."/>
            <person name="MacKenzie S."/>
            <person name="Amaro C."/>
        </authorList>
    </citation>
    <scope>NUCLEOTIDE SEQUENCE</scope>
</reference>
<dbReference type="EMBL" id="GBXM01017738">
    <property type="protein sequence ID" value="JAH90839.1"/>
    <property type="molecule type" value="Transcribed_RNA"/>
</dbReference>
<name>A0A0E9WKC4_ANGAN</name>
<proteinExistence type="predicted"/>
<dbReference type="AlphaFoldDB" id="A0A0E9WKC4"/>
<evidence type="ECO:0000313" key="1">
    <source>
        <dbReference type="EMBL" id="JAH90839.1"/>
    </source>
</evidence>
<reference evidence="1" key="1">
    <citation type="submission" date="2014-11" db="EMBL/GenBank/DDBJ databases">
        <authorList>
            <person name="Amaro Gonzalez C."/>
        </authorList>
    </citation>
    <scope>NUCLEOTIDE SEQUENCE</scope>
</reference>
<protein>
    <submittedName>
        <fullName evidence="1">Uncharacterized protein</fullName>
    </submittedName>
</protein>